<evidence type="ECO:0000313" key="6">
    <source>
        <dbReference type="Proteomes" id="UP001054857"/>
    </source>
</evidence>
<evidence type="ECO:0000313" key="5">
    <source>
        <dbReference type="EMBL" id="GFR52149.1"/>
    </source>
</evidence>
<accession>A0AAD3E3W8</accession>
<evidence type="ECO:0000256" key="4">
    <source>
        <dbReference type="ARBA" id="ARBA00023242"/>
    </source>
</evidence>
<dbReference type="GO" id="GO:0005643">
    <property type="term" value="C:nuclear pore"/>
    <property type="evidence" value="ECO:0007669"/>
    <property type="project" value="InterPro"/>
</dbReference>
<gene>
    <name evidence="5" type="ORF">Agub_g14664</name>
</gene>
<keyword evidence="4" id="KW-0539">Nucleus</keyword>
<evidence type="ECO:0000256" key="1">
    <source>
        <dbReference type="ARBA" id="ARBA00004123"/>
    </source>
</evidence>
<dbReference type="PANTHER" id="PTHR31344:SF0">
    <property type="entry name" value="NUCLEAR PORE COMPLEX PROTEIN NUP205"/>
    <property type="match status" value="1"/>
</dbReference>
<protein>
    <submittedName>
        <fullName evidence="5">Uncharacterized protein</fullName>
    </submittedName>
</protein>
<dbReference type="Proteomes" id="UP001054857">
    <property type="component" value="Unassembled WGS sequence"/>
</dbReference>
<keyword evidence="3" id="KW-0813">Transport</keyword>
<feature type="non-terminal residue" evidence="5">
    <location>
        <position position="576"/>
    </location>
</feature>
<comment type="caution">
    <text evidence="5">The sequence shown here is derived from an EMBL/GenBank/DDBJ whole genome shotgun (WGS) entry which is preliminary data.</text>
</comment>
<dbReference type="AlphaFoldDB" id="A0AAD3E3W8"/>
<dbReference type="InterPro" id="IPR021827">
    <property type="entry name" value="Nup186/Nup192/Nup205"/>
</dbReference>
<keyword evidence="6" id="KW-1185">Reference proteome</keyword>
<name>A0AAD3E3W8_9CHLO</name>
<comment type="similarity">
    <text evidence="2">Belongs to the NUP186/NUP192/NUP205 family.</text>
</comment>
<evidence type="ECO:0000256" key="3">
    <source>
        <dbReference type="ARBA" id="ARBA00022448"/>
    </source>
</evidence>
<dbReference type="PANTHER" id="PTHR31344">
    <property type="entry name" value="NUCLEAR PORE COMPLEX PROTEIN NUP205"/>
    <property type="match status" value="1"/>
</dbReference>
<reference evidence="5 6" key="1">
    <citation type="journal article" date="2021" name="Sci. Rep.">
        <title>Genome sequencing of the multicellular alga Astrephomene provides insights into convergent evolution of germ-soma differentiation.</title>
        <authorList>
            <person name="Yamashita S."/>
            <person name="Yamamoto K."/>
            <person name="Matsuzaki R."/>
            <person name="Suzuki S."/>
            <person name="Yamaguchi H."/>
            <person name="Hirooka S."/>
            <person name="Minakuchi Y."/>
            <person name="Miyagishima S."/>
            <person name="Kawachi M."/>
            <person name="Toyoda A."/>
            <person name="Nozaki H."/>
        </authorList>
    </citation>
    <scope>NUCLEOTIDE SEQUENCE [LARGE SCALE GENOMIC DNA]</scope>
    <source>
        <strain evidence="5 6">NIES-4017</strain>
    </source>
</reference>
<dbReference type="EMBL" id="BMAR01000058">
    <property type="protein sequence ID" value="GFR52149.1"/>
    <property type="molecule type" value="Genomic_DNA"/>
</dbReference>
<evidence type="ECO:0000256" key="2">
    <source>
        <dbReference type="ARBA" id="ARBA00005892"/>
    </source>
</evidence>
<sequence length="576" mass="59071">WYLRLTGLLLLRLEHEDSSRRLLAELLAPPGLPALLHPQQQEGEAAAALAAAQAAAAGGSGTTSVAGTSTLLDTMRVVSGLAFPEPRLADMSQEQRRMLQDLCAGDTPLEQLLTNPALMQSAGVAMVSDTGDVIFNFDALFTLLRTRLDAYAARAGGGVGGAADAGADAARAALRYAQRYNAYVLLAGAQTAAVEAWQQLVQVVYTRQYELLNGLLRGTAAEALYDTLTASLETVRGLMARHDGAAERAAGPLCSAARVLLSKLQEQAILHVSLGQAADPLVSVRVPSRCQALLRLLVDLILRAHARRAPAVRLQLYAAALQYLQLSRGSKLATACAPAVLAALLQGWGSPVEAVAVLDQSEELIERANAAVVSEHGPALVEALAADALSGSAPPLGQAVALHLLRALLAVDASTASAAGTGNAPLGSSSAGAVVAAAAYQQGVPQQLLTQLAALSPAALSAGGKKARRAVHVMEAALSLLAGLAAAGPPGARAAAAQQLYSLNCLTALNRCAALDLVPDDPATSLRGGSSVSPDSVRFRLNALAAPLLRMLLTVLAALPDSAAVRADAAAFASTH</sequence>
<dbReference type="Pfam" id="PF11894">
    <property type="entry name" value="Nup192"/>
    <property type="match status" value="1"/>
</dbReference>
<feature type="non-terminal residue" evidence="5">
    <location>
        <position position="1"/>
    </location>
</feature>
<organism evidence="5 6">
    <name type="scientific">Astrephomene gubernaculifera</name>
    <dbReference type="NCBI Taxonomy" id="47775"/>
    <lineage>
        <taxon>Eukaryota</taxon>
        <taxon>Viridiplantae</taxon>
        <taxon>Chlorophyta</taxon>
        <taxon>core chlorophytes</taxon>
        <taxon>Chlorophyceae</taxon>
        <taxon>CS clade</taxon>
        <taxon>Chlamydomonadales</taxon>
        <taxon>Astrephomenaceae</taxon>
        <taxon>Astrephomene</taxon>
    </lineage>
</organism>
<proteinExistence type="inferred from homology"/>
<comment type="subcellular location">
    <subcellularLocation>
        <location evidence="1">Nucleus</location>
    </subcellularLocation>
</comment>